<gene>
    <name evidence="1" type="ORF">Rhe02_69350</name>
</gene>
<evidence type="ECO:0000313" key="2">
    <source>
        <dbReference type="Proteomes" id="UP000612899"/>
    </source>
</evidence>
<dbReference type="Proteomes" id="UP000612899">
    <property type="component" value="Unassembled WGS sequence"/>
</dbReference>
<name>A0A8J3QDG8_9ACTN</name>
<dbReference type="RefSeq" id="WP_203912610.1">
    <property type="nucleotide sequence ID" value="NZ_BONY01000056.1"/>
</dbReference>
<reference evidence="1" key="1">
    <citation type="submission" date="2021-01" db="EMBL/GenBank/DDBJ databases">
        <title>Whole genome shotgun sequence of Rhizocola hellebori NBRC 109834.</title>
        <authorList>
            <person name="Komaki H."/>
            <person name="Tamura T."/>
        </authorList>
    </citation>
    <scope>NUCLEOTIDE SEQUENCE</scope>
    <source>
        <strain evidence="1">NBRC 109834</strain>
    </source>
</reference>
<dbReference type="EMBL" id="BONY01000056">
    <property type="protein sequence ID" value="GIH08868.1"/>
    <property type="molecule type" value="Genomic_DNA"/>
</dbReference>
<proteinExistence type="predicted"/>
<protein>
    <submittedName>
        <fullName evidence="1">Uncharacterized protein</fullName>
    </submittedName>
</protein>
<keyword evidence="2" id="KW-1185">Reference proteome</keyword>
<accession>A0A8J3QDG8</accession>
<dbReference type="AlphaFoldDB" id="A0A8J3QDG8"/>
<organism evidence="1 2">
    <name type="scientific">Rhizocola hellebori</name>
    <dbReference type="NCBI Taxonomy" id="1392758"/>
    <lineage>
        <taxon>Bacteria</taxon>
        <taxon>Bacillati</taxon>
        <taxon>Actinomycetota</taxon>
        <taxon>Actinomycetes</taxon>
        <taxon>Micromonosporales</taxon>
        <taxon>Micromonosporaceae</taxon>
        <taxon>Rhizocola</taxon>
    </lineage>
</organism>
<comment type="caution">
    <text evidence="1">The sequence shown here is derived from an EMBL/GenBank/DDBJ whole genome shotgun (WGS) entry which is preliminary data.</text>
</comment>
<sequence>MTAGGESLARVRAAQTQVRQFGLDLIASIGNASPTLGTVRIGPVPCAGGGGSYRIEGSWQVPLAPEKHHVTLRAVRDSWPGLGWQVLLYEESGNKITLEGQDPRSGITFSISSTTPPHAVKIAVATPCTQPPDGTLPAHSLTVFE</sequence>
<evidence type="ECO:0000313" key="1">
    <source>
        <dbReference type="EMBL" id="GIH08868.1"/>
    </source>
</evidence>